<dbReference type="Gene3D" id="1.10.510.10">
    <property type="entry name" value="Transferase(Phosphotransferase) domain 1"/>
    <property type="match status" value="1"/>
</dbReference>
<keyword evidence="4" id="KW-0547">Nucleotide-binding</keyword>
<keyword evidence="2" id="KW-0723">Serine/threonine-protein kinase</keyword>
<evidence type="ECO:0000259" key="9">
    <source>
        <dbReference type="PROSITE" id="PS50011"/>
    </source>
</evidence>
<evidence type="ECO:0000256" key="1">
    <source>
        <dbReference type="ARBA" id="ARBA00012513"/>
    </source>
</evidence>
<protein>
    <recommendedName>
        <fullName evidence="1">non-specific serine/threonine protein kinase</fullName>
        <ecNumber evidence="1">2.7.11.1</ecNumber>
    </recommendedName>
</protein>
<feature type="domain" description="Protein kinase" evidence="9">
    <location>
        <begin position="1"/>
        <end position="165"/>
    </location>
</feature>
<dbReference type="InterPro" id="IPR008271">
    <property type="entry name" value="Ser/Thr_kinase_AS"/>
</dbReference>
<dbReference type="EC" id="2.7.11.1" evidence="1"/>
<accession>A0A0B1TIV0</accession>
<dbReference type="PROSITE" id="PS00108">
    <property type="entry name" value="PROTEIN_KINASE_ST"/>
    <property type="match status" value="1"/>
</dbReference>
<evidence type="ECO:0000256" key="7">
    <source>
        <dbReference type="ARBA" id="ARBA00047899"/>
    </source>
</evidence>
<evidence type="ECO:0000313" key="11">
    <source>
        <dbReference type="Proteomes" id="UP000053660"/>
    </source>
</evidence>
<comment type="catalytic activity">
    <reaction evidence="8">
        <text>L-seryl-[protein] + ATP = O-phospho-L-seryl-[protein] + ADP + H(+)</text>
        <dbReference type="Rhea" id="RHEA:17989"/>
        <dbReference type="Rhea" id="RHEA-COMP:9863"/>
        <dbReference type="Rhea" id="RHEA-COMP:11604"/>
        <dbReference type="ChEBI" id="CHEBI:15378"/>
        <dbReference type="ChEBI" id="CHEBI:29999"/>
        <dbReference type="ChEBI" id="CHEBI:30616"/>
        <dbReference type="ChEBI" id="CHEBI:83421"/>
        <dbReference type="ChEBI" id="CHEBI:456216"/>
        <dbReference type="EC" id="2.7.11.1"/>
    </reaction>
</comment>
<evidence type="ECO:0000256" key="2">
    <source>
        <dbReference type="ARBA" id="ARBA00022527"/>
    </source>
</evidence>
<name>A0A0B1TIV0_OESDE</name>
<dbReference type="GO" id="GO:0005524">
    <property type="term" value="F:ATP binding"/>
    <property type="evidence" value="ECO:0007669"/>
    <property type="project" value="UniProtKB-KW"/>
</dbReference>
<evidence type="ECO:0000256" key="3">
    <source>
        <dbReference type="ARBA" id="ARBA00022679"/>
    </source>
</evidence>
<evidence type="ECO:0000256" key="4">
    <source>
        <dbReference type="ARBA" id="ARBA00022741"/>
    </source>
</evidence>
<keyword evidence="3" id="KW-0808">Transferase</keyword>
<dbReference type="Proteomes" id="UP000053660">
    <property type="component" value="Unassembled WGS sequence"/>
</dbReference>
<dbReference type="PANTHER" id="PTHR43671">
    <property type="entry name" value="SERINE/THREONINE-PROTEIN KINASE NEK"/>
    <property type="match status" value="1"/>
</dbReference>
<dbReference type="InterPro" id="IPR011009">
    <property type="entry name" value="Kinase-like_dom_sf"/>
</dbReference>
<sequence length="189" mass="20953">MTGIPISIFVDEYVHSEDGGAQLEKLMQHLSTDILSSLSYLHTRSIVHLDVKPSNLLVSDHVSLVDFGCARFVDSADLDWGDGDKSYSAPERIAGKRPSTKSDIWSFGAVLFEMCFGAAPHRMLATLTLNAERRSPALLSFLNEVLALEPARRPSAEQCLQNPWFEACGQLQVPHESREFRSRSASFEG</sequence>
<evidence type="ECO:0000256" key="6">
    <source>
        <dbReference type="ARBA" id="ARBA00022840"/>
    </source>
</evidence>
<dbReference type="Pfam" id="PF00069">
    <property type="entry name" value="Pkinase"/>
    <property type="match status" value="1"/>
</dbReference>
<dbReference type="AlphaFoldDB" id="A0A0B1TIV0"/>
<dbReference type="PROSITE" id="PS50011">
    <property type="entry name" value="PROTEIN_KINASE_DOM"/>
    <property type="match status" value="1"/>
</dbReference>
<proteinExistence type="predicted"/>
<dbReference type="SUPFAM" id="SSF56112">
    <property type="entry name" value="Protein kinase-like (PK-like)"/>
    <property type="match status" value="1"/>
</dbReference>
<dbReference type="InterPro" id="IPR050660">
    <property type="entry name" value="NEK_Ser/Thr_kinase"/>
</dbReference>
<dbReference type="OrthoDB" id="2570713at2759"/>
<dbReference type="PANTHER" id="PTHR43671:SF98">
    <property type="entry name" value="SERINE_THREONINE-PROTEIN KINASE NEK11"/>
    <property type="match status" value="1"/>
</dbReference>
<comment type="catalytic activity">
    <reaction evidence="7">
        <text>L-threonyl-[protein] + ATP = O-phospho-L-threonyl-[protein] + ADP + H(+)</text>
        <dbReference type="Rhea" id="RHEA:46608"/>
        <dbReference type="Rhea" id="RHEA-COMP:11060"/>
        <dbReference type="Rhea" id="RHEA-COMP:11605"/>
        <dbReference type="ChEBI" id="CHEBI:15378"/>
        <dbReference type="ChEBI" id="CHEBI:30013"/>
        <dbReference type="ChEBI" id="CHEBI:30616"/>
        <dbReference type="ChEBI" id="CHEBI:61977"/>
        <dbReference type="ChEBI" id="CHEBI:456216"/>
        <dbReference type="EC" id="2.7.11.1"/>
    </reaction>
</comment>
<dbReference type="InterPro" id="IPR000719">
    <property type="entry name" value="Prot_kinase_dom"/>
</dbReference>
<keyword evidence="5" id="KW-0418">Kinase</keyword>
<gene>
    <name evidence="10" type="ORF">OESDEN_04710</name>
</gene>
<dbReference type="SMART" id="SM00220">
    <property type="entry name" value="S_TKc"/>
    <property type="match status" value="1"/>
</dbReference>
<dbReference type="EMBL" id="KN549996">
    <property type="protein sequence ID" value="KHJ95345.1"/>
    <property type="molecule type" value="Genomic_DNA"/>
</dbReference>
<evidence type="ECO:0000313" key="10">
    <source>
        <dbReference type="EMBL" id="KHJ95345.1"/>
    </source>
</evidence>
<organism evidence="10 11">
    <name type="scientific">Oesophagostomum dentatum</name>
    <name type="common">Nodular worm</name>
    <dbReference type="NCBI Taxonomy" id="61180"/>
    <lineage>
        <taxon>Eukaryota</taxon>
        <taxon>Metazoa</taxon>
        <taxon>Ecdysozoa</taxon>
        <taxon>Nematoda</taxon>
        <taxon>Chromadorea</taxon>
        <taxon>Rhabditida</taxon>
        <taxon>Rhabditina</taxon>
        <taxon>Rhabditomorpha</taxon>
        <taxon>Strongyloidea</taxon>
        <taxon>Strongylidae</taxon>
        <taxon>Oesophagostomum</taxon>
    </lineage>
</organism>
<keyword evidence="6" id="KW-0067">ATP-binding</keyword>
<evidence type="ECO:0000256" key="8">
    <source>
        <dbReference type="ARBA" id="ARBA00048679"/>
    </source>
</evidence>
<dbReference type="GO" id="GO:0004674">
    <property type="term" value="F:protein serine/threonine kinase activity"/>
    <property type="evidence" value="ECO:0007669"/>
    <property type="project" value="UniProtKB-KW"/>
</dbReference>
<reference evidence="10 11" key="1">
    <citation type="submission" date="2014-03" db="EMBL/GenBank/DDBJ databases">
        <title>Draft genome of the hookworm Oesophagostomum dentatum.</title>
        <authorList>
            <person name="Mitreva M."/>
        </authorList>
    </citation>
    <scope>NUCLEOTIDE SEQUENCE [LARGE SCALE GENOMIC DNA]</scope>
    <source>
        <strain evidence="10 11">OD-Hann</strain>
    </source>
</reference>
<keyword evidence="11" id="KW-1185">Reference proteome</keyword>
<evidence type="ECO:0000256" key="5">
    <source>
        <dbReference type="ARBA" id="ARBA00022777"/>
    </source>
</evidence>